<dbReference type="GO" id="GO:0005765">
    <property type="term" value="C:lysosomal membrane"/>
    <property type="evidence" value="ECO:0007669"/>
    <property type="project" value="UniProtKB-SubCell"/>
</dbReference>
<organism evidence="11 12">
    <name type="scientific">Alectura lathami</name>
    <name type="common">Australian brush turkey</name>
    <dbReference type="NCBI Taxonomy" id="81907"/>
    <lineage>
        <taxon>Eukaryota</taxon>
        <taxon>Metazoa</taxon>
        <taxon>Chordata</taxon>
        <taxon>Craniata</taxon>
        <taxon>Vertebrata</taxon>
        <taxon>Euteleostomi</taxon>
        <taxon>Archelosauria</taxon>
        <taxon>Archosauria</taxon>
        <taxon>Dinosauria</taxon>
        <taxon>Saurischia</taxon>
        <taxon>Theropoda</taxon>
        <taxon>Coelurosauria</taxon>
        <taxon>Aves</taxon>
        <taxon>Neognathae</taxon>
        <taxon>Galloanserae</taxon>
        <taxon>Galliformes</taxon>
        <taxon>Megapodiidae</taxon>
        <taxon>Alectura</taxon>
    </lineage>
</organism>
<dbReference type="Proteomes" id="UP000562322">
    <property type="component" value="Unassembled WGS sequence"/>
</dbReference>
<feature type="non-terminal residue" evidence="11">
    <location>
        <position position="183"/>
    </location>
</feature>
<keyword evidence="2 8" id="KW-0812">Transmembrane</keyword>
<keyword evidence="8" id="KW-0458">Lysosome</keyword>
<comment type="subcellular location">
    <subcellularLocation>
        <location evidence="1">Endosome membrane</location>
        <topology evidence="1">Single-pass type I membrane protein</topology>
    </subcellularLocation>
    <subcellularLocation>
        <location evidence="8">Lysosome membrane</location>
        <topology evidence="8">Single-pass type I membrane protein</topology>
    </subcellularLocation>
</comment>
<dbReference type="PANTHER" id="PTHR11506:SF30">
    <property type="entry name" value="LYSOSOME-ASSOCIATED MEMBRANE GLYCOPROTEIN 3"/>
    <property type="match status" value="1"/>
</dbReference>
<evidence type="ECO:0000256" key="4">
    <source>
        <dbReference type="ARBA" id="ARBA00022753"/>
    </source>
</evidence>
<comment type="caution">
    <text evidence="11">The sequence shown here is derived from an EMBL/GenBank/DDBJ whole genome shotgun (WGS) entry which is preliminary data.</text>
</comment>
<comment type="similarity">
    <text evidence="8">Belongs to the LAMP family.</text>
</comment>
<evidence type="ECO:0000256" key="2">
    <source>
        <dbReference type="ARBA" id="ARBA00022692"/>
    </source>
</evidence>
<evidence type="ECO:0000256" key="7">
    <source>
        <dbReference type="ARBA" id="ARBA00023180"/>
    </source>
</evidence>
<comment type="caution">
    <text evidence="8">Lacks conserved residue(s) required for the propagation of feature annotation.</text>
</comment>
<evidence type="ECO:0000256" key="3">
    <source>
        <dbReference type="ARBA" id="ARBA00022729"/>
    </source>
</evidence>
<accession>A0A7L0W4E9</accession>
<reference evidence="11 12" key="1">
    <citation type="submission" date="2019-09" db="EMBL/GenBank/DDBJ databases">
        <title>Bird 10,000 Genomes (B10K) Project - Family phase.</title>
        <authorList>
            <person name="Zhang G."/>
        </authorList>
    </citation>
    <scope>NUCLEOTIDE SEQUENCE [LARGE SCALE GENOMIC DNA]</scope>
    <source>
        <strain evidence="11">B10K-DU-001-39</strain>
        <tissue evidence="11">Muscle</tissue>
    </source>
</reference>
<dbReference type="AlphaFoldDB" id="A0A7L0W4E9"/>
<keyword evidence="6 8" id="KW-0472">Membrane</keyword>
<feature type="non-terminal residue" evidence="11">
    <location>
        <position position="1"/>
    </location>
</feature>
<dbReference type="PROSITE" id="PS51407">
    <property type="entry name" value="LAMP_3"/>
    <property type="match status" value="1"/>
</dbReference>
<proteinExistence type="inferred from homology"/>
<dbReference type="PANTHER" id="PTHR11506">
    <property type="entry name" value="LYSOSOME-ASSOCIATED MEMBRANE GLYCOPROTEIN"/>
    <property type="match status" value="1"/>
</dbReference>
<dbReference type="GO" id="GO:0072594">
    <property type="term" value="P:establishment of protein localization to organelle"/>
    <property type="evidence" value="ECO:0007669"/>
    <property type="project" value="TreeGrafter"/>
</dbReference>
<dbReference type="GO" id="GO:0005886">
    <property type="term" value="C:plasma membrane"/>
    <property type="evidence" value="ECO:0007669"/>
    <property type="project" value="TreeGrafter"/>
</dbReference>
<gene>
    <name evidence="11" type="primary">Lamp3</name>
    <name evidence="11" type="ORF">ALELAT_R05070</name>
</gene>
<feature type="domain" description="Lysosome-associated membrane glycoprotein 2-like luminal" evidence="10">
    <location>
        <begin position="114"/>
        <end position="182"/>
    </location>
</feature>
<dbReference type="GO" id="GO:0031902">
    <property type="term" value="C:late endosome membrane"/>
    <property type="evidence" value="ECO:0007669"/>
    <property type="project" value="TreeGrafter"/>
</dbReference>
<evidence type="ECO:0000256" key="9">
    <source>
        <dbReference type="SAM" id="MobiDB-lite"/>
    </source>
</evidence>
<dbReference type="InterPro" id="IPR048528">
    <property type="entry name" value="Lamp2-like_luminal"/>
</dbReference>
<dbReference type="InterPro" id="IPR002000">
    <property type="entry name" value="Lysosome-assoc_membr_glycop"/>
</dbReference>
<keyword evidence="3" id="KW-0732">Signal</keyword>
<sequence length="183" mass="19131">AGQATTQTMETVTAAVENTTLCPVSPANQTTTHQSTATNTTIKHATTAANTTATTMKTVNPTTRSTNHTTAPTSPTGTATTNTTSIHPRTQTTMSSTTVTVRPTLAPQPSPIPTGTYIVSSRNQTCIKAVMGLQLMALSTQKKQMEYLTVSPNATQTSGSCGTVQSVLNITFSGGFINFVFVK</sequence>
<evidence type="ECO:0000256" key="8">
    <source>
        <dbReference type="PROSITE-ProRule" id="PRU00740"/>
    </source>
</evidence>
<keyword evidence="12" id="KW-1185">Reference proteome</keyword>
<keyword evidence="7" id="KW-0325">Glycoprotein</keyword>
<name>A0A7L0W4E9_ALELA</name>
<dbReference type="Gene3D" id="2.40.160.110">
    <property type="match status" value="1"/>
</dbReference>
<dbReference type="OrthoDB" id="9428839at2759"/>
<evidence type="ECO:0000256" key="5">
    <source>
        <dbReference type="ARBA" id="ARBA00022989"/>
    </source>
</evidence>
<evidence type="ECO:0000313" key="12">
    <source>
        <dbReference type="Proteomes" id="UP000562322"/>
    </source>
</evidence>
<dbReference type="EMBL" id="VXAV01003143">
    <property type="protein sequence ID" value="NXL86129.1"/>
    <property type="molecule type" value="Genomic_DNA"/>
</dbReference>
<keyword evidence="4" id="KW-0967">Endosome</keyword>
<evidence type="ECO:0000256" key="1">
    <source>
        <dbReference type="ARBA" id="ARBA00004530"/>
    </source>
</evidence>
<keyword evidence="5" id="KW-1133">Transmembrane helix</keyword>
<evidence type="ECO:0000256" key="6">
    <source>
        <dbReference type="ARBA" id="ARBA00023136"/>
    </source>
</evidence>
<protein>
    <submittedName>
        <fullName evidence="11">LAMP3 protein</fullName>
    </submittedName>
</protein>
<evidence type="ECO:0000313" key="11">
    <source>
        <dbReference type="EMBL" id="NXL86129.1"/>
    </source>
</evidence>
<feature type="region of interest" description="Disordered" evidence="9">
    <location>
        <begin position="59"/>
        <end position="95"/>
    </location>
</feature>
<dbReference type="Pfam" id="PF01299">
    <property type="entry name" value="Lamp2-like_luminal"/>
    <property type="match status" value="1"/>
</dbReference>
<evidence type="ECO:0000259" key="10">
    <source>
        <dbReference type="Pfam" id="PF01299"/>
    </source>
</evidence>